<feature type="compositionally biased region" description="Pro residues" evidence="1">
    <location>
        <begin position="10"/>
        <end position="21"/>
    </location>
</feature>
<accession>A0A8X6N7X7</accession>
<sequence length="88" mass="9928">MTLAFSQSPPSSPNLAPPPPRGMGGEEERKIPEGETSGIPATVTQEFYFILPREQFVCDIHRALQVNICETIRFHISSDRRCIRVLLF</sequence>
<feature type="region of interest" description="Disordered" evidence="1">
    <location>
        <begin position="1"/>
        <end position="38"/>
    </location>
</feature>
<feature type="compositionally biased region" description="Basic and acidic residues" evidence="1">
    <location>
        <begin position="24"/>
        <end position="33"/>
    </location>
</feature>
<reference evidence="2" key="1">
    <citation type="submission" date="2020-08" db="EMBL/GenBank/DDBJ databases">
        <title>Multicomponent nature underlies the extraordinary mechanical properties of spider dragline silk.</title>
        <authorList>
            <person name="Kono N."/>
            <person name="Nakamura H."/>
            <person name="Mori M."/>
            <person name="Yoshida Y."/>
            <person name="Ohtoshi R."/>
            <person name="Malay A.D."/>
            <person name="Moran D.A.P."/>
            <person name="Tomita M."/>
            <person name="Numata K."/>
            <person name="Arakawa K."/>
        </authorList>
    </citation>
    <scope>NUCLEOTIDE SEQUENCE</scope>
</reference>
<evidence type="ECO:0000256" key="1">
    <source>
        <dbReference type="SAM" id="MobiDB-lite"/>
    </source>
</evidence>
<dbReference type="AlphaFoldDB" id="A0A8X6N7X7"/>
<gene>
    <name evidence="2" type="ORF">NPIL_417811</name>
</gene>
<name>A0A8X6N7X7_NEPPI</name>
<dbReference type="EMBL" id="BMAW01101535">
    <property type="protein sequence ID" value="GFS99872.1"/>
    <property type="molecule type" value="Genomic_DNA"/>
</dbReference>
<evidence type="ECO:0000313" key="2">
    <source>
        <dbReference type="EMBL" id="GFS99872.1"/>
    </source>
</evidence>
<dbReference type="OrthoDB" id="6437064at2759"/>
<keyword evidence="3" id="KW-1185">Reference proteome</keyword>
<proteinExistence type="predicted"/>
<organism evidence="2 3">
    <name type="scientific">Nephila pilipes</name>
    <name type="common">Giant wood spider</name>
    <name type="synonym">Nephila maculata</name>
    <dbReference type="NCBI Taxonomy" id="299642"/>
    <lineage>
        <taxon>Eukaryota</taxon>
        <taxon>Metazoa</taxon>
        <taxon>Ecdysozoa</taxon>
        <taxon>Arthropoda</taxon>
        <taxon>Chelicerata</taxon>
        <taxon>Arachnida</taxon>
        <taxon>Araneae</taxon>
        <taxon>Araneomorphae</taxon>
        <taxon>Entelegynae</taxon>
        <taxon>Araneoidea</taxon>
        <taxon>Nephilidae</taxon>
        <taxon>Nephila</taxon>
    </lineage>
</organism>
<comment type="caution">
    <text evidence="2">The sequence shown here is derived from an EMBL/GenBank/DDBJ whole genome shotgun (WGS) entry which is preliminary data.</text>
</comment>
<protein>
    <submittedName>
        <fullName evidence="2">Uncharacterized protein</fullName>
    </submittedName>
</protein>
<dbReference type="Proteomes" id="UP000887013">
    <property type="component" value="Unassembled WGS sequence"/>
</dbReference>
<evidence type="ECO:0000313" key="3">
    <source>
        <dbReference type="Proteomes" id="UP000887013"/>
    </source>
</evidence>